<dbReference type="InterPro" id="IPR005215">
    <property type="entry name" value="Trig_fac"/>
</dbReference>
<dbReference type="Gene3D" id="1.10.3120.10">
    <property type="entry name" value="Trigger factor, C-terminal domain"/>
    <property type="match status" value="1"/>
</dbReference>
<evidence type="ECO:0000259" key="11">
    <source>
        <dbReference type="Pfam" id="PF05698"/>
    </source>
</evidence>
<dbReference type="Proteomes" id="UP000178042">
    <property type="component" value="Unassembled WGS sequence"/>
</dbReference>
<comment type="similarity">
    <text evidence="3">Belongs to the FKBP-type PPIase family. Tig subfamily.</text>
</comment>
<proteinExistence type="inferred from homology"/>
<evidence type="ECO:0000256" key="7">
    <source>
        <dbReference type="ARBA" id="ARBA00023186"/>
    </source>
</evidence>
<reference evidence="12 13" key="1">
    <citation type="journal article" date="2016" name="Nat. Commun.">
        <title>Thousands of microbial genomes shed light on interconnected biogeochemical processes in an aquifer system.</title>
        <authorList>
            <person name="Anantharaman K."/>
            <person name="Brown C.T."/>
            <person name="Hug L.A."/>
            <person name="Sharon I."/>
            <person name="Castelle C.J."/>
            <person name="Probst A.J."/>
            <person name="Thomas B.C."/>
            <person name="Singh A."/>
            <person name="Wilkins M.J."/>
            <person name="Karaoz U."/>
            <person name="Brodie E.L."/>
            <person name="Williams K.H."/>
            <person name="Hubbard S.S."/>
            <person name="Banfield J.F."/>
        </authorList>
    </citation>
    <scope>NUCLEOTIDE SEQUENCE [LARGE SCALE GENOMIC DNA]</scope>
</reference>
<keyword evidence="8" id="KW-0413">Isomerase</keyword>
<feature type="domain" description="Trigger factor C-terminal" evidence="11">
    <location>
        <begin position="213"/>
        <end position="347"/>
    </location>
</feature>
<name>A0A1F6DH06_9BACT</name>
<accession>A0A1F6DH06</accession>
<dbReference type="PANTHER" id="PTHR30560:SF3">
    <property type="entry name" value="TRIGGER FACTOR-LIKE PROTEIN TIG, CHLOROPLASTIC"/>
    <property type="match status" value="1"/>
</dbReference>
<dbReference type="GO" id="GO:0044183">
    <property type="term" value="F:protein folding chaperone"/>
    <property type="evidence" value="ECO:0007669"/>
    <property type="project" value="TreeGrafter"/>
</dbReference>
<dbReference type="GO" id="GO:0043022">
    <property type="term" value="F:ribosome binding"/>
    <property type="evidence" value="ECO:0007669"/>
    <property type="project" value="TreeGrafter"/>
</dbReference>
<evidence type="ECO:0000256" key="6">
    <source>
        <dbReference type="ARBA" id="ARBA00023110"/>
    </source>
</evidence>
<evidence type="ECO:0000313" key="13">
    <source>
        <dbReference type="Proteomes" id="UP000178042"/>
    </source>
</evidence>
<dbReference type="EMBL" id="MFLD01000011">
    <property type="protein sequence ID" value="OGG60600.1"/>
    <property type="molecule type" value="Genomic_DNA"/>
</dbReference>
<evidence type="ECO:0000256" key="8">
    <source>
        <dbReference type="ARBA" id="ARBA00023235"/>
    </source>
</evidence>
<dbReference type="PANTHER" id="PTHR30560">
    <property type="entry name" value="TRIGGER FACTOR CHAPERONE AND PEPTIDYL-PROLYL CIS/TRANS ISOMERASE"/>
    <property type="match status" value="1"/>
</dbReference>
<organism evidence="12 13">
    <name type="scientific">Candidatus Kaiserbacteria bacterium RIFCSPHIGHO2_02_FULL_49_16</name>
    <dbReference type="NCBI Taxonomy" id="1798490"/>
    <lineage>
        <taxon>Bacteria</taxon>
        <taxon>Candidatus Kaiseribacteriota</taxon>
    </lineage>
</organism>
<dbReference type="InterPro" id="IPR008880">
    <property type="entry name" value="Trigger_fac_C"/>
</dbReference>
<dbReference type="InterPro" id="IPR027304">
    <property type="entry name" value="Trigger_fact/SurA_dom_sf"/>
</dbReference>
<comment type="catalytic activity">
    <reaction evidence="1">
        <text>[protein]-peptidylproline (omega=180) = [protein]-peptidylproline (omega=0)</text>
        <dbReference type="Rhea" id="RHEA:16237"/>
        <dbReference type="Rhea" id="RHEA-COMP:10747"/>
        <dbReference type="Rhea" id="RHEA-COMP:10748"/>
        <dbReference type="ChEBI" id="CHEBI:83833"/>
        <dbReference type="ChEBI" id="CHEBI:83834"/>
        <dbReference type="EC" id="5.2.1.8"/>
    </reaction>
</comment>
<evidence type="ECO:0000256" key="5">
    <source>
        <dbReference type="ARBA" id="ARBA00016902"/>
    </source>
</evidence>
<feature type="domain" description="Trigger factor ribosome-binding bacterial" evidence="10">
    <location>
        <begin position="23"/>
        <end position="158"/>
    </location>
</feature>
<dbReference type="EC" id="5.2.1.8" evidence="4"/>
<evidence type="ECO:0000256" key="2">
    <source>
        <dbReference type="ARBA" id="ARBA00004496"/>
    </source>
</evidence>
<evidence type="ECO:0000256" key="4">
    <source>
        <dbReference type="ARBA" id="ARBA00013194"/>
    </source>
</evidence>
<dbReference type="GO" id="GO:0043335">
    <property type="term" value="P:protein unfolding"/>
    <property type="evidence" value="ECO:0007669"/>
    <property type="project" value="TreeGrafter"/>
</dbReference>
<evidence type="ECO:0000313" key="12">
    <source>
        <dbReference type="EMBL" id="OGG60600.1"/>
    </source>
</evidence>
<protein>
    <recommendedName>
        <fullName evidence="5">Trigger factor</fullName>
        <ecNumber evidence="4">5.2.1.8</ecNumber>
    </recommendedName>
    <alternativeName>
        <fullName evidence="9">PPIase</fullName>
    </alternativeName>
</protein>
<sequence length="385" mass="43376">MSDETKTKVGNNPRETTVKITRDAERWEVLVEAEIPAGIILTYREHAVKEIQKTAKIDGFRPGHAPESEIIRVYGEPAILRRAAEDAVQRELPEILASQKLPIVETPHVNINAPERGMPLTFSARAALAPEIKLADYKVIAKKHLPAKGKGLEVSDEEHAKAMTHLKRERARIEKVEAGKKPAEAAEEAKAIGEKDLPELDDEFAISIGYESIAHFHTKVRENMKTEKERQAKDVRRQAIIEDLVKNSKISYPAILREYEINEMEARLKDDLAGAGMTLETYLAQMKKTWEQILAEWKAPSDARAKTRLILGEIARVEKIEPDEEALKQEVEHAKKHYKDATPEALRAHIAHAMRNEAVLKFLEKNDDSIASEFDSKDKSATISV</sequence>
<keyword evidence="7" id="KW-0143">Chaperone</keyword>
<dbReference type="GO" id="GO:0015031">
    <property type="term" value="P:protein transport"/>
    <property type="evidence" value="ECO:0007669"/>
    <property type="project" value="InterPro"/>
</dbReference>
<dbReference type="GO" id="GO:0003755">
    <property type="term" value="F:peptidyl-prolyl cis-trans isomerase activity"/>
    <property type="evidence" value="ECO:0007669"/>
    <property type="project" value="UniProtKB-KW"/>
</dbReference>
<dbReference type="Pfam" id="PF05697">
    <property type="entry name" value="Trigger_N"/>
    <property type="match status" value="1"/>
</dbReference>
<dbReference type="SUPFAM" id="SSF109998">
    <property type="entry name" value="Triger factor/SurA peptide-binding domain-like"/>
    <property type="match status" value="1"/>
</dbReference>
<dbReference type="AlphaFoldDB" id="A0A1F6DH06"/>
<dbReference type="Gene3D" id="3.30.70.1050">
    <property type="entry name" value="Trigger factor ribosome-binding domain"/>
    <property type="match status" value="1"/>
</dbReference>
<evidence type="ECO:0000259" key="10">
    <source>
        <dbReference type="Pfam" id="PF05697"/>
    </source>
</evidence>
<dbReference type="SUPFAM" id="SSF102735">
    <property type="entry name" value="Trigger factor ribosome-binding domain"/>
    <property type="match status" value="1"/>
</dbReference>
<dbReference type="Pfam" id="PF05698">
    <property type="entry name" value="Trigger_C"/>
    <property type="match status" value="1"/>
</dbReference>
<dbReference type="InterPro" id="IPR037041">
    <property type="entry name" value="Trigger_fac_C_sf"/>
</dbReference>
<dbReference type="InterPro" id="IPR008881">
    <property type="entry name" value="Trigger_fac_ribosome-bd_bac"/>
</dbReference>
<dbReference type="GO" id="GO:0051083">
    <property type="term" value="P:'de novo' cotranslational protein folding"/>
    <property type="evidence" value="ECO:0007669"/>
    <property type="project" value="TreeGrafter"/>
</dbReference>
<evidence type="ECO:0000256" key="9">
    <source>
        <dbReference type="ARBA" id="ARBA00029986"/>
    </source>
</evidence>
<evidence type="ECO:0000256" key="1">
    <source>
        <dbReference type="ARBA" id="ARBA00000971"/>
    </source>
</evidence>
<gene>
    <name evidence="12" type="ORF">A3C86_04900</name>
</gene>
<evidence type="ECO:0000256" key="3">
    <source>
        <dbReference type="ARBA" id="ARBA00005464"/>
    </source>
</evidence>
<dbReference type="InterPro" id="IPR036611">
    <property type="entry name" value="Trigger_fac_ribosome-bd_sf"/>
</dbReference>
<dbReference type="GO" id="GO:0005737">
    <property type="term" value="C:cytoplasm"/>
    <property type="evidence" value="ECO:0007669"/>
    <property type="project" value="UniProtKB-SubCell"/>
</dbReference>
<keyword evidence="6" id="KW-0697">Rotamase</keyword>
<comment type="subcellular location">
    <subcellularLocation>
        <location evidence="2">Cytoplasm</location>
    </subcellularLocation>
</comment>
<comment type="caution">
    <text evidence="12">The sequence shown here is derived from an EMBL/GenBank/DDBJ whole genome shotgun (WGS) entry which is preliminary data.</text>
</comment>